<name>A0A2N3PXQ6_9PROT</name>
<dbReference type="InterPro" id="IPR033480">
    <property type="entry name" value="sCache_2"/>
</dbReference>
<dbReference type="SMART" id="SM01049">
    <property type="entry name" value="Cache_2"/>
    <property type="match status" value="1"/>
</dbReference>
<dbReference type="Pfam" id="PF00015">
    <property type="entry name" value="MCPsignal"/>
    <property type="match status" value="1"/>
</dbReference>
<dbReference type="Pfam" id="PF00672">
    <property type="entry name" value="HAMP"/>
    <property type="match status" value="1"/>
</dbReference>
<dbReference type="GO" id="GO:0005886">
    <property type="term" value="C:plasma membrane"/>
    <property type="evidence" value="ECO:0007669"/>
    <property type="project" value="UniProtKB-SubCell"/>
</dbReference>
<dbReference type="CDD" id="cd06225">
    <property type="entry name" value="HAMP"/>
    <property type="match status" value="1"/>
</dbReference>
<dbReference type="SMART" id="SM00283">
    <property type="entry name" value="MA"/>
    <property type="match status" value="1"/>
</dbReference>
<feature type="transmembrane region" description="Helical" evidence="11">
    <location>
        <begin position="191"/>
        <end position="209"/>
    </location>
</feature>
<dbReference type="GO" id="GO:0007165">
    <property type="term" value="P:signal transduction"/>
    <property type="evidence" value="ECO:0007669"/>
    <property type="project" value="UniProtKB-KW"/>
</dbReference>
<evidence type="ECO:0000256" key="9">
    <source>
        <dbReference type="PROSITE-ProRule" id="PRU00284"/>
    </source>
</evidence>
<dbReference type="SMART" id="SM00304">
    <property type="entry name" value="HAMP"/>
    <property type="match status" value="1"/>
</dbReference>
<keyword evidence="4 11" id="KW-0812">Transmembrane</keyword>
<dbReference type="Gene3D" id="6.10.340.10">
    <property type="match status" value="1"/>
</dbReference>
<dbReference type="PANTHER" id="PTHR32089:SF112">
    <property type="entry name" value="LYSOZYME-LIKE PROTEIN-RELATED"/>
    <property type="match status" value="1"/>
</dbReference>
<keyword evidence="6 11" id="KW-0472">Membrane</keyword>
<feature type="domain" description="T-SNARE coiled-coil homology" evidence="13">
    <location>
        <begin position="457"/>
        <end position="519"/>
    </location>
</feature>
<feature type="domain" description="Methyl-accepting transducer" evidence="12">
    <location>
        <begin position="298"/>
        <end position="541"/>
    </location>
</feature>
<evidence type="ECO:0000256" key="11">
    <source>
        <dbReference type="SAM" id="Phobius"/>
    </source>
</evidence>
<keyword evidence="5 11" id="KW-1133">Transmembrane helix</keyword>
<dbReference type="PROSITE" id="PS50111">
    <property type="entry name" value="CHEMOTAXIS_TRANSDUC_2"/>
    <property type="match status" value="1"/>
</dbReference>
<evidence type="ECO:0000256" key="8">
    <source>
        <dbReference type="ARBA" id="ARBA00029447"/>
    </source>
</evidence>
<evidence type="ECO:0000256" key="6">
    <source>
        <dbReference type="ARBA" id="ARBA00023136"/>
    </source>
</evidence>
<dbReference type="Pfam" id="PF17200">
    <property type="entry name" value="sCache_2"/>
    <property type="match status" value="1"/>
</dbReference>
<dbReference type="EMBL" id="PIUM01000006">
    <property type="protein sequence ID" value="PKU25151.1"/>
    <property type="molecule type" value="Genomic_DNA"/>
</dbReference>
<dbReference type="InterPro" id="IPR003660">
    <property type="entry name" value="HAMP_dom"/>
</dbReference>
<evidence type="ECO:0000259" key="14">
    <source>
        <dbReference type="PROSITE" id="PS50885"/>
    </source>
</evidence>
<reference evidence="16" key="1">
    <citation type="submission" date="2017-12" db="EMBL/GenBank/DDBJ databases">
        <title>Draft genome sequence of Telmatospirillum siberiense 26-4b1T, an acidotolerant peatland alphaproteobacterium potentially involved in sulfur cycling.</title>
        <authorList>
            <person name="Hausmann B."/>
            <person name="Pjevac P."/>
            <person name="Schreck K."/>
            <person name="Herbold C.W."/>
            <person name="Daims H."/>
            <person name="Wagner M."/>
            <person name="Pester M."/>
            <person name="Loy A."/>
        </authorList>
    </citation>
    <scope>NUCLEOTIDE SEQUENCE [LARGE SCALE GENOMIC DNA]</scope>
    <source>
        <strain evidence="16">26-4b1</strain>
    </source>
</reference>
<dbReference type="RefSeq" id="WP_101250078.1">
    <property type="nucleotide sequence ID" value="NZ_PIUM01000006.1"/>
</dbReference>
<dbReference type="AlphaFoldDB" id="A0A2N3PXQ6"/>
<organism evidence="15 16">
    <name type="scientific">Telmatospirillum siberiense</name>
    <dbReference type="NCBI Taxonomy" id="382514"/>
    <lineage>
        <taxon>Bacteria</taxon>
        <taxon>Pseudomonadati</taxon>
        <taxon>Pseudomonadota</taxon>
        <taxon>Alphaproteobacteria</taxon>
        <taxon>Rhodospirillales</taxon>
        <taxon>Rhodospirillaceae</taxon>
        <taxon>Telmatospirillum</taxon>
    </lineage>
</organism>
<sequence>MFKRFGISLKLISLVFGGVAGIAALAAFALYFMHQAMLDDRVDKVKNLVETAVTVAKSYHDRAQAGEFDQATAQKLAKEQIRAMRYGKGEYFTIFNRKGIAVMHALLPKTEGLDRTDNQDATGIPIVRRYIEMVQGKGGGALFYMFPRPGEKVPVPKVSYALGFEPWEWIVATGIYIDDVDAEFTLVATRFAIIIGIMAIILVTGGLLISRNVTGPLRRLVAVTERLIHHDFSVEVSETGRHDEIGVLGRAIDVLRTEAGQADELRKAQERERDRNEQEKRRLMEELADHFDASVKGVVQTVASASTQLQGTAQSLSSVAERASHQAAIVSEASGKASGNVQTVASAAEELTSSIREIGRQVNAAADVSGNAVIQAEKTNQIVTGLAGSADLIGNVVKLINGIAGQTNLLALNATIEAARAGEAGKGFAVVAGEVKSLANQTAKATEEISQHITGVQTATAEAVTAIQAITTTISEISQISSAIASAVEEQGAATQEIARNIEQAAVGTEEVSRNIAGVTEAATEAGQGAGHVLSASTELSKQSDKLRAEVEQFVARVRTA</sequence>
<dbReference type="PROSITE" id="PS50192">
    <property type="entry name" value="T_SNARE"/>
    <property type="match status" value="1"/>
</dbReference>
<evidence type="ECO:0000259" key="12">
    <source>
        <dbReference type="PROSITE" id="PS50111"/>
    </source>
</evidence>
<feature type="transmembrane region" description="Helical" evidence="11">
    <location>
        <begin position="12"/>
        <end position="33"/>
    </location>
</feature>
<dbReference type="SUPFAM" id="SSF158472">
    <property type="entry name" value="HAMP domain-like"/>
    <property type="match status" value="1"/>
</dbReference>
<keyword evidence="3" id="KW-0997">Cell inner membrane</keyword>
<dbReference type="PANTHER" id="PTHR32089">
    <property type="entry name" value="METHYL-ACCEPTING CHEMOTAXIS PROTEIN MCPB"/>
    <property type="match status" value="1"/>
</dbReference>
<evidence type="ECO:0000256" key="3">
    <source>
        <dbReference type="ARBA" id="ARBA00022519"/>
    </source>
</evidence>
<dbReference type="PROSITE" id="PS50885">
    <property type="entry name" value="HAMP"/>
    <property type="match status" value="1"/>
</dbReference>
<dbReference type="Gene3D" id="3.30.450.20">
    <property type="entry name" value="PAS domain"/>
    <property type="match status" value="1"/>
</dbReference>
<dbReference type="OrthoDB" id="7260004at2"/>
<protein>
    <submittedName>
        <fullName evidence="15">Methyl-accepting chemotaxis protein</fullName>
    </submittedName>
</protein>
<evidence type="ECO:0000259" key="13">
    <source>
        <dbReference type="PROSITE" id="PS50192"/>
    </source>
</evidence>
<comment type="caution">
    <text evidence="15">The sequence shown here is derived from an EMBL/GenBank/DDBJ whole genome shotgun (WGS) entry which is preliminary data.</text>
</comment>
<dbReference type="InterPro" id="IPR000727">
    <property type="entry name" value="T_SNARE_dom"/>
</dbReference>
<accession>A0A2N3PXQ6</accession>
<evidence type="ECO:0000256" key="10">
    <source>
        <dbReference type="SAM" id="Coils"/>
    </source>
</evidence>
<dbReference type="Gene3D" id="1.10.287.950">
    <property type="entry name" value="Methyl-accepting chemotaxis protein"/>
    <property type="match status" value="1"/>
</dbReference>
<evidence type="ECO:0000256" key="5">
    <source>
        <dbReference type="ARBA" id="ARBA00022989"/>
    </source>
</evidence>
<proteinExistence type="inferred from homology"/>
<gene>
    <name evidence="15" type="ORF">CWS72_08105</name>
</gene>
<dbReference type="SUPFAM" id="SSF58104">
    <property type="entry name" value="Methyl-accepting chemotaxis protein (MCP) signaling domain"/>
    <property type="match status" value="1"/>
</dbReference>
<dbReference type="Proteomes" id="UP000233293">
    <property type="component" value="Unassembled WGS sequence"/>
</dbReference>
<evidence type="ECO:0000256" key="7">
    <source>
        <dbReference type="ARBA" id="ARBA00023224"/>
    </source>
</evidence>
<keyword evidence="16" id="KW-1185">Reference proteome</keyword>
<feature type="coiled-coil region" evidence="10">
    <location>
        <begin position="252"/>
        <end position="286"/>
    </location>
</feature>
<evidence type="ECO:0000256" key="4">
    <source>
        <dbReference type="ARBA" id="ARBA00022692"/>
    </source>
</evidence>
<keyword evidence="7 9" id="KW-0807">Transducer</keyword>
<evidence type="ECO:0000256" key="2">
    <source>
        <dbReference type="ARBA" id="ARBA00022475"/>
    </source>
</evidence>
<evidence type="ECO:0000256" key="1">
    <source>
        <dbReference type="ARBA" id="ARBA00004429"/>
    </source>
</evidence>
<comment type="similarity">
    <text evidence="8">Belongs to the methyl-accepting chemotaxis (MCP) protein family.</text>
</comment>
<dbReference type="InterPro" id="IPR004089">
    <property type="entry name" value="MCPsignal_dom"/>
</dbReference>
<evidence type="ECO:0000313" key="16">
    <source>
        <dbReference type="Proteomes" id="UP000233293"/>
    </source>
</evidence>
<feature type="domain" description="HAMP" evidence="14">
    <location>
        <begin position="211"/>
        <end position="264"/>
    </location>
</feature>
<evidence type="ECO:0000313" key="15">
    <source>
        <dbReference type="EMBL" id="PKU25151.1"/>
    </source>
</evidence>
<keyword evidence="10" id="KW-0175">Coiled coil</keyword>
<comment type="subcellular location">
    <subcellularLocation>
        <location evidence="1">Cell inner membrane</location>
        <topology evidence="1">Multi-pass membrane protein</topology>
    </subcellularLocation>
</comment>
<keyword evidence="2" id="KW-1003">Cell membrane</keyword>